<name>A0A8C6ZM91_NOTPE</name>
<protein>
    <submittedName>
        <fullName evidence="2">Uncharacterized protein</fullName>
    </submittedName>
</protein>
<keyword evidence="3" id="KW-1185">Reference proteome</keyword>
<sequence length="97" mass="10804">MGCKTHCALLWPLPGREEQRKSLRRTSKMRPAEWEMAGPEKTAEQLRSCTVSVLSPCFPCPLFLLLSVPSYLIPVHCPLGPRLSHRPAVLCLIPGLV</sequence>
<reference evidence="2" key="1">
    <citation type="submission" date="2025-08" db="UniProtKB">
        <authorList>
            <consortium name="Ensembl"/>
        </authorList>
    </citation>
    <scope>IDENTIFICATION</scope>
</reference>
<proteinExistence type="predicted"/>
<accession>A0A8C6ZM91</accession>
<evidence type="ECO:0000256" key="1">
    <source>
        <dbReference type="SAM" id="MobiDB-lite"/>
    </source>
</evidence>
<dbReference type="Proteomes" id="UP000694420">
    <property type="component" value="Unplaced"/>
</dbReference>
<reference evidence="2" key="2">
    <citation type="submission" date="2025-09" db="UniProtKB">
        <authorList>
            <consortium name="Ensembl"/>
        </authorList>
    </citation>
    <scope>IDENTIFICATION</scope>
</reference>
<dbReference type="AlphaFoldDB" id="A0A8C6ZM91"/>
<evidence type="ECO:0000313" key="3">
    <source>
        <dbReference type="Proteomes" id="UP000694420"/>
    </source>
</evidence>
<dbReference type="Ensembl" id="ENSNPET00000015270.1">
    <property type="protein sequence ID" value="ENSNPEP00000014903.1"/>
    <property type="gene ID" value="ENSNPEG00000011133.1"/>
</dbReference>
<evidence type="ECO:0000313" key="2">
    <source>
        <dbReference type="Ensembl" id="ENSNPEP00000014903.1"/>
    </source>
</evidence>
<feature type="region of interest" description="Disordered" evidence="1">
    <location>
        <begin position="18"/>
        <end position="39"/>
    </location>
</feature>
<organism evidence="2 3">
    <name type="scientific">Nothoprocta perdicaria</name>
    <name type="common">Chilean tinamou</name>
    <name type="synonym">Crypturus perdicarius</name>
    <dbReference type="NCBI Taxonomy" id="30464"/>
    <lineage>
        <taxon>Eukaryota</taxon>
        <taxon>Metazoa</taxon>
        <taxon>Chordata</taxon>
        <taxon>Craniata</taxon>
        <taxon>Vertebrata</taxon>
        <taxon>Euteleostomi</taxon>
        <taxon>Archelosauria</taxon>
        <taxon>Archosauria</taxon>
        <taxon>Dinosauria</taxon>
        <taxon>Saurischia</taxon>
        <taxon>Theropoda</taxon>
        <taxon>Coelurosauria</taxon>
        <taxon>Aves</taxon>
        <taxon>Palaeognathae</taxon>
        <taxon>Tinamiformes</taxon>
        <taxon>Tinamidae</taxon>
        <taxon>Nothoprocta</taxon>
    </lineage>
</organism>